<dbReference type="SUPFAM" id="SSF57903">
    <property type="entry name" value="FYVE/PHD zinc finger"/>
    <property type="match status" value="1"/>
</dbReference>
<evidence type="ECO:0000259" key="10">
    <source>
        <dbReference type="PROSITE" id="PS51504"/>
    </source>
</evidence>
<dbReference type="GO" id="GO:0003677">
    <property type="term" value="F:DNA binding"/>
    <property type="evidence" value="ECO:0007669"/>
    <property type="project" value="InterPro"/>
</dbReference>
<dbReference type="InterPro" id="IPR011011">
    <property type="entry name" value="Znf_FYVE_PHD"/>
</dbReference>
<dbReference type="Pfam" id="PF00628">
    <property type="entry name" value="PHD"/>
    <property type="match status" value="1"/>
</dbReference>
<evidence type="ECO:0000256" key="3">
    <source>
        <dbReference type="ARBA" id="ARBA00022723"/>
    </source>
</evidence>
<keyword evidence="5" id="KW-0862">Zinc</keyword>
<dbReference type="Gene3D" id="1.10.10.10">
    <property type="entry name" value="Winged helix-like DNA-binding domain superfamily/Winged helix DNA-binding domain"/>
    <property type="match status" value="1"/>
</dbReference>
<name>A0A9P5SQE0_9FUNG</name>
<dbReference type="GO" id="GO:0000786">
    <property type="term" value="C:nucleosome"/>
    <property type="evidence" value="ECO:0007669"/>
    <property type="project" value="InterPro"/>
</dbReference>
<keyword evidence="3" id="KW-0479">Metal-binding</keyword>
<evidence type="ECO:0000313" key="12">
    <source>
        <dbReference type="Proteomes" id="UP000696485"/>
    </source>
</evidence>
<dbReference type="PROSITE" id="PS01359">
    <property type="entry name" value="ZF_PHD_1"/>
    <property type="match status" value="1"/>
</dbReference>
<dbReference type="InterPro" id="IPR001965">
    <property type="entry name" value="Znf_PHD"/>
</dbReference>
<keyword evidence="4 7" id="KW-0863">Zinc-finger</keyword>
<dbReference type="InterPro" id="IPR013083">
    <property type="entry name" value="Znf_RING/FYVE/PHD"/>
</dbReference>
<gene>
    <name evidence="11" type="ORF">BG006_000709</name>
</gene>
<evidence type="ECO:0000259" key="9">
    <source>
        <dbReference type="PROSITE" id="PS50016"/>
    </source>
</evidence>
<dbReference type="Proteomes" id="UP000696485">
    <property type="component" value="Unassembled WGS sequence"/>
</dbReference>
<evidence type="ECO:0000313" key="11">
    <source>
        <dbReference type="EMBL" id="KAF9335182.1"/>
    </source>
</evidence>
<accession>A0A9P5SQE0</accession>
<proteinExistence type="predicted"/>
<evidence type="ECO:0000256" key="2">
    <source>
        <dbReference type="ARBA" id="ARBA00022553"/>
    </source>
</evidence>
<evidence type="ECO:0000256" key="7">
    <source>
        <dbReference type="PROSITE-ProRule" id="PRU00146"/>
    </source>
</evidence>
<feature type="domain" description="PHD-type" evidence="9">
    <location>
        <begin position="199"/>
        <end position="255"/>
    </location>
</feature>
<dbReference type="PROSITE" id="PS50016">
    <property type="entry name" value="ZF_PHD_2"/>
    <property type="match status" value="1"/>
</dbReference>
<dbReference type="SUPFAM" id="SSF46785">
    <property type="entry name" value="Winged helix' DNA-binding domain"/>
    <property type="match status" value="1"/>
</dbReference>
<dbReference type="InterPro" id="IPR036388">
    <property type="entry name" value="WH-like_DNA-bd_sf"/>
</dbReference>
<dbReference type="GO" id="GO:0006334">
    <property type="term" value="P:nucleosome assembly"/>
    <property type="evidence" value="ECO:0007669"/>
    <property type="project" value="InterPro"/>
</dbReference>
<dbReference type="InterPro" id="IPR019786">
    <property type="entry name" value="Zinc_finger_PHD-type_CS"/>
</dbReference>
<dbReference type="PROSITE" id="PS51504">
    <property type="entry name" value="H15"/>
    <property type="match status" value="1"/>
</dbReference>
<dbReference type="GO" id="GO:0008270">
    <property type="term" value="F:zinc ion binding"/>
    <property type="evidence" value="ECO:0007669"/>
    <property type="project" value="UniProtKB-KW"/>
</dbReference>
<feature type="compositionally biased region" description="Basic residues" evidence="8">
    <location>
        <begin position="7"/>
        <end position="18"/>
    </location>
</feature>
<feature type="region of interest" description="Disordered" evidence="8">
    <location>
        <begin position="1"/>
        <end position="148"/>
    </location>
</feature>
<feature type="compositionally biased region" description="Basic and acidic residues" evidence="8">
    <location>
        <begin position="92"/>
        <end position="105"/>
    </location>
</feature>
<dbReference type="InterPro" id="IPR019787">
    <property type="entry name" value="Znf_PHD-finger"/>
</dbReference>
<dbReference type="InterPro" id="IPR036390">
    <property type="entry name" value="WH_DNA-bd_sf"/>
</dbReference>
<feature type="region of interest" description="Disordered" evidence="8">
    <location>
        <begin position="162"/>
        <end position="192"/>
    </location>
</feature>
<dbReference type="AlphaFoldDB" id="A0A9P5SQE0"/>
<evidence type="ECO:0000256" key="4">
    <source>
        <dbReference type="ARBA" id="ARBA00022771"/>
    </source>
</evidence>
<feature type="compositionally biased region" description="Basic and acidic residues" evidence="8">
    <location>
        <begin position="133"/>
        <end position="148"/>
    </location>
</feature>
<keyword evidence="12" id="KW-1185">Reference proteome</keyword>
<comment type="caution">
    <text evidence="11">The sequence shown here is derived from an EMBL/GenBank/DDBJ whole genome shotgun (WGS) entry which is preliminary data.</text>
</comment>
<dbReference type="Gene3D" id="3.30.40.10">
    <property type="entry name" value="Zinc/RING finger domain, C3HC4 (zinc finger)"/>
    <property type="match status" value="1"/>
</dbReference>
<evidence type="ECO:0000256" key="6">
    <source>
        <dbReference type="ARBA" id="ARBA00023159"/>
    </source>
</evidence>
<dbReference type="SMART" id="SM00526">
    <property type="entry name" value="H15"/>
    <property type="match status" value="1"/>
</dbReference>
<organism evidence="11 12">
    <name type="scientific">Podila minutissima</name>
    <dbReference type="NCBI Taxonomy" id="64525"/>
    <lineage>
        <taxon>Eukaryota</taxon>
        <taxon>Fungi</taxon>
        <taxon>Fungi incertae sedis</taxon>
        <taxon>Mucoromycota</taxon>
        <taxon>Mortierellomycotina</taxon>
        <taxon>Mortierellomycetes</taxon>
        <taxon>Mortierellales</taxon>
        <taxon>Mortierellaceae</taxon>
        <taxon>Podila</taxon>
    </lineage>
</organism>
<feature type="compositionally biased region" description="Polar residues" evidence="8">
    <location>
        <begin position="28"/>
        <end position="63"/>
    </location>
</feature>
<evidence type="ECO:0000256" key="8">
    <source>
        <dbReference type="SAM" id="MobiDB-lite"/>
    </source>
</evidence>
<dbReference type="Pfam" id="PF00538">
    <property type="entry name" value="Linker_histone"/>
    <property type="match status" value="1"/>
</dbReference>
<feature type="compositionally biased region" description="Polar residues" evidence="8">
    <location>
        <begin position="72"/>
        <end position="88"/>
    </location>
</feature>
<dbReference type="SMART" id="SM00249">
    <property type="entry name" value="PHD"/>
    <property type="match status" value="1"/>
</dbReference>
<sequence length="712" mass="77178">MSDSHSSRSKRGKSRRPLHNSIYDSEALKSQGSRHGQGNPNERGTGGATNLHSGQDLSNTRITDPQDDIPSRASSLGGSSANNMNHAQPNELEGHGGESQHERTFDMQSTANDHMEQPRSGPISLSMGALGPKPEETCKPQDGDHGFEVDTSIQQSTIMMKRLRSKSESKISGAKASIVQDTTQDKSSKGTDTSGICKTIGCVLCYTAFEAVGNNIVICDKCSRRFHQLCYSSTIDNRFIEARELEWHCFACSPLGTTAQEHTSVAEDMTLTSDQVPKSVKESYLWAMHKADLISRTCLGLFKQAGKSKSLPSPKVCLNYRHRLLGWHLTILLLTVSQQRVPYQEQHKKSGSTGKEITESTTISTGSNYNSVKALDLPPYEEMIFMAIADLREDAGSAPKAILDWVHDHYPVPDTFRASCGQAISKAAKKGRLVKDGALYKLKPGYNYPPKRLPRHTGGPRARSLSYNSGLPLSLQPLSRPMTNKPNINSSGFESMDMMMDTNVYNMLPSSQFQVQQAMVAPFTPDGMVASSGQANHAHPFKIGKPLVGDTEMVEALAVQPSLIGGNMSSDPKLVGLGVTSMNSLKQDARSNFVLGQEMAPASFDTATVTARYSSLESGRIHPFVIRESLDHQSNIDAQQQPVLAVLTGVPAPEPSNVHHDADPILAVHVYGSGSTDTDILDPFDDHISACTGHLPTAAASVSAPHDARADE</sequence>
<dbReference type="InterPro" id="IPR005818">
    <property type="entry name" value="Histone_H1/H5_H15"/>
</dbReference>
<protein>
    <recommendedName>
        <fullName evidence="1">Histone H1</fullName>
    </recommendedName>
</protein>
<keyword evidence="6" id="KW-0010">Activator</keyword>
<keyword evidence="2" id="KW-0597">Phosphoprotein</keyword>
<reference evidence="11" key="1">
    <citation type="journal article" date="2020" name="Fungal Divers.">
        <title>Resolving the Mortierellaceae phylogeny through synthesis of multi-gene phylogenetics and phylogenomics.</title>
        <authorList>
            <person name="Vandepol N."/>
            <person name="Liber J."/>
            <person name="Desiro A."/>
            <person name="Na H."/>
            <person name="Kennedy M."/>
            <person name="Barry K."/>
            <person name="Grigoriev I.V."/>
            <person name="Miller A.N."/>
            <person name="O'Donnell K."/>
            <person name="Stajich J.E."/>
            <person name="Bonito G."/>
        </authorList>
    </citation>
    <scope>NUCLEOTIDE SEQUENCE</scope>
    <source>
        <strain evidence="11">NVP1</strain>
    </source>
</reference>
<evidence type="ECO:0000256" key="1">
    <source>
        <dbReference type="ARBA" id="ARBA00020833"/>
    </source>
</evidence>
<feature type="domain" description="H15" evidence="10">
    <location>
        <begin position="376"/>
        <end position="444"/>
    </location>
</feature>
<evidence type="ECO:0000256" key="5">
    <source>
        <dbReference type="ARBA" id="ARBA00022833"/>
    </source>
</evidence>
<dbReference type="EMBL" id="JAAAUY010000112">
    <property type="protein sequence ID" value="KAF9335182.1"/>
    <property type="molecule type" value="Genomic_DNA"/>
</dbReference>